<dbReference type="GO" id="GO:0050660">
    <property type="term" value="F:flavin adenine dinucleotide binding"/>
    <property type="evidence" value="ECO:0007669"/>
    <property type="project" value="InterPro"/>
</dbReference>
<protein>
    <recommendedName>
        <fullName evidence="5">FAD dependent oxidoreductase domain-containing protein</fullName>
    </recommendedName>
</protein>
<dbReference type="Gene3D" id="3.50.50.60">
    <property type="entry name" value="FAD/NAD(P)-binding domain"/>
    <property type="match status" value="1"/>
</dbReference>
<dbReference type="GO" id="GO:0008115">
    <property type="term" value="F:sarcosine oxidase activity"/>
    <property type="evidence" value="ECO:0007669"/>
    <property type="project" value="TreeGrafter"/>
</dbReference>
<evidence type="ECO:0000256" key="3">
    <source>
        <dbReference type="ARBA" id="ARBA00022827"/>
    </source>
</evidence>
<reference evidence="6" key="2">
    <citation type="submission" date="2020-09" db="EMBL/GenBank/DDBJ databases">
        <authorList>
            <person name="Sun Q."/>
            <person name="Ohkuma M."/>
        </authorList>
    </citation>
    <scope>NUCLEOTIDE SEQUENCE</scope>
    <source>
        <strain evidence="6">JCM 3131</strain>
    </source>
</reference>
<dbReference type="Proteomes" id="UP000620156">
    <property type="component" value="Unassembled WGS sequence"/>
</dbReference>
<dbReference type="Pfam" id="PF01266">
    <property type="entry name" value="DAO"/>
    <property type="match status" value="1"/>
</dbReference>
<dbReference type="EMBL" id="BMQK01000006">
    <property type="protein sequence ID" value="GGQ60775.1"/>
    <property type="molecule type" value="Genomic_DNA"/>
</dbReference>
<evidence type="ECO:0000256" key="1">
    <source>
        <dbReference type="ARBA" id="ARBA00001974"/>
    </source>
</evidence>
<dbReference type="PANTHER" id="PTHR10961">
    <property type="entry name" value="PEROXISOMAL SARCOSINE OXIDASE"/>
    <property type="match status" value="1"/>
</dbReference>
<dbReference type="InterPro" id="IPR006076">
    <property type="entry name" value="FAD-dep_OxRdtase"/>
</dbReference>
<name>A0A918BF73_9ACTN</name>
<feature type="domain" description="FAD dependent oxidoreductase" evidence="5">
    <location>
        <begin position="8"/>
        <end position="361"/>
    </location>
</feature>
<dbReference type="AlphaFoldDB" id="A0A918BF73"/>
<dbReference type="PANTHER" id="PTHR10961:SF7">
    <property type="entry name" value="FAD DEPENDENT OXIDOREDUCTASE DOMAIN-CONTAINING PROTEIN"/>
    <property type="match status" value="1"/>
</dbReference>
<dbReference type="InterPro" id="IPR036188">
    <property type="entry name" value="FAD/NAD-bd_sf"/>
</dbReference>
<dbReference type="InterPro" id="IPR045170">
    <property type="entry name" value="MTOX"/>
</dbReference>
<comment type="caution">
    <text evidence="6">The sequence shown here is derived from an EMBL/GenBank/DDBJ whole genome shotgun (WGS) entry which is preliminary data.</text>
</comment>
<evidence type="ECO:0000313" key="7">
    <source>
        <dbReference type="Proteomes" id="UP000620156"/>
    </source>
</evidence>
<proteinExistence type="predicted"/>
<dbReference type="RefSeq" id="WP_189217639.1">
    <property type="nucleotide sequence ID" value="NZ_BMQK01000006.1"/>
</dbReference>
<keyword evidence="4" id="KW-0560">Oxidoreductase</keyword>
<gene>
    <name evidence="6" type="ORF">GCM10010145_33620</name>
</gene>
<comment type="cofactor">
    <cofactor evidence="1">
        <name>FAD</name>
        <dbReference type="ChEBI" id="CHEBI:57692"/>
    </cofactor>
</comment>
<organism evidence="6 7">
    <name type="scientific">Streptomyces ruber</name>
    <dbReference type="NCBI Taxonomy" id="83378"/>
    <lineage>
        <taxon>Bacteria</taxon>
        <taxon>Bacillati</taxon>
        <taxon>Actinomycetota</taxon>
        <taxon>Actinomycetes</taxon>
        <taxon>Kitasatosporales</taxon>
        <taxon>Streptomycetaceae</taxon>
        <taxon>Streptomyces</taxon>
    </lineage>
</organism>
<sequence length="383" mass="39814">MTRWDAEAAVVGLGAWGAAALWRLASRGVDVVGFERFTPGHAFGPAHGGSHALRVAGPGHPGLVPLARRSRELWPELEDSGGESLFVPCGGLVVGPEGGPVVGGTLRAARAHGVPVRTFTASALRFQYPRHTGVPAHHMGVWEPSAGLVRPERAVRTAVAVAEEAGARVYADSRVTVVEPVPGGIRLHTAERSLRVRQVVVTAGPWLPALLPGLPLETVRAPVTWWRPLEPGDDFGPEAFPAFARELEDGRVLWGDGARAGDGIRLGLDGGCGVAKPVDPEGADRSVVPDDWADLARLLPAKVPGLEPLPARVAAGTRTRTPDGLYLLGRPGGDPRVVVAGGDDAHGLAHAPGVGEALADLVQGVRGDDPAAAPGFLSPDRFA</sequence>
<dbReference type="Gene3D" id="3.30.9.10">
    <property type="entry name" value="D-Amino Acid Oxidase, subunit A, domain 2"/>
    <property type="match status" value="1"/>
</dbReference>
<evidence type="ECO:0000256" key="2">
    <source>
        <dbReference type="ARBA" id="ARBA00022630"/>
    </source>
</evidence>
<keyword evidence="3" id="KW-0274">FAD</keyword>
<evidence type="ECO:0000259" key="5">
    <source>
        <dbReference type="Pfam" id="PF01266"/>
    </source>
</evidence>
<evidence type="ECO:0000313" key="6">
    <source>
        <dbReference type="EMBL" id="GGQ60775.1"/>
    </source>
</evidence>
<evidence type="ECO:0000256" key="4">
    <source>
        <dbReference type="ARBA" id="ARBA00023002"/>
    </source>
</evidence>
<keyword evidence="7" id="KW-1185">Reference proteome</keyword>
<reference evidence="6" key="1">
    <citation type="journal article" date="2014" name="Int. J. Syst. Evol. Microbiol.">
        <title>Complete genome sequence of Corynebacterium casei LMG S-19264T (=DSM 44701T), isolated from a smear-ripened cheese.</title>
        <authorList>
            <consortium name="US DOE Joint Genome Institute (JGI-PGF)"/>
            <person name="Walter F."/>
            <person name="Albersmeier A."/>
            <person name="Kalinowski J."/>
            <person name="Ruckert C."/>
        </authorList>
    </citation>
    <scope>NUCLEOTIDE SEQUENCE</scope>
    <source>
        <strain evidence="6">JCM 3131</strain>
    </source>
</reference>
<accession>A0A918BF73</accession>
<dbReference type="SUPFAM" id="SSF51905">
    <property type="entry name" value="FAD/NAD(P)-binding domain"/>
    <property type="match status" value="1"/>
</dbReference>
<keyword evidence="2" id="KW-0285">Flavoprotein</keyword>